<reference evidence="14 15" key="1">
    <citation type="journal article" date="2022" name="Front. Cell. Infect. Microbiol.">
        <title>The Genomes of Two Strains of Taenia crassiceps the Animal Model for the Study of Human Cysticercosis.</title>
        <authorList>
            <person name="Bobes R.J."/>
            <person name="Estrada K."/>
            <person name="Rios-Valencia D.G."/>
            <person name="Calderon-Gallegos A."/>
            <person name="de la Torre P."/>
            <person name="Carrero J.C."/>
            <person name="Sanchez-Flores A."/>
            <person name="Laclette J.P."/>
        </authorList>
    </citation>
    <scope>NUCLEOTIDE SEQUENCE [LARGE SCALE GENOMIC DNA]</scope>
    <source>
        <strain evidence="14">WFUcys</strain>
    </source>
</reference>
<dbReference type="Proteomes" id="UP001651158">
    <property type="component" value="Unassembled WGS sequence"/>
</dbReference>
<dbReference type="PRINTS" id="PR01611">
    <property type="entry name" value="LIMPII"/>
</dbReference>
<evidence type="ECO:0000256" key="9">
    <source>
        <dbReference type="ARBA" id="ARBA00023170"/>
    </source>
</evidence>
<keyword evidence="8" id="KW-1015">Disulfide bond</keyword>
<evidence type="ECO:0000256" key="4">
    <source>
        <dbReference type="ARBA" id="ARBA00022475"/>
    </source>
</evidence>
<dbReference type="PRINTS" id="PR01609">
    <property type="entry name" value="CD36FAMILY"/>
</dbReference>
<feature type="transmembrane region" description="Helical" evidence="13">
    <location>
        <begin position="85"/>
        <end position="109"/>
    </location>
</feature>
<feature type="transmembrane region" description="Helical" evidence="13">
    <location>
        <begin position="532"/>
        <end position="560"/>
    </location>
</feature>
<dbReference type="PANTHER" id="PTHR11923:SF110">
    <property type="entry name" value="SCAVENGER RECEPTOR CLASS B MEMBER 1"/>
    <property type="match status" value="1"/>
</dbReference>
<accession>A0ABR4Q9V8</accession>
<organism evidence="14 15">
    <name type="scientific">Taenia crassiceps</name>
    <dbReference type="NCBI Taxonomy" id="6207"/>
    <lineage>
        <taxon>Eukaryota</taxon>
        <taxon>Metazoa</taxon>
        <taxon>Spiralia</taxon>
        <taxon>Lophotrochozoa</taxon>
        <taxon>Platyhelminthes</taxon>
        <taxon>Cestoda</taxon>
        <taxon>Eucestoda</taxon>
        <taxon>Cyclophyllidea</taxon>
        <taxon>Taeniidae</taxon>
        <taxon>Taenia</taxon>
    </lineage>
</organism>
<keyword evidence="10" id="KW-0325">Glycoprotein</keyword>
<dbReference type="EMBL" id="JAKROA010000006">
    <property type="protein sequence ID" value="KAL5106387.1"/>
    <property type="molecule type" value="Genomic_DNA"/>
</dbReference>
<proteinExistence type="inferred from homology"/>
<evidence type="ECO:0000256" key="11">
    <source>
        <dbReference type="ARBA" id="ARBA00040821"/>
    </source>
</evidence>
<evidence type="ECO:0000256" key="12">
    <source>
        <dbReference type="ARBA" id="ARBA00042244"/>
    </source>
</evidence>
<comment type="similarity">
    <text evidence="3">Belongs to the CD36 family.</text>
</comment>
<keyword evidence="4" id="KW-1003">Cell membrane</keyword>
<evidence type="ECO:0000256" key="8">
    <source>
        <dbReference type="ARBA" id="ARBA00023157"/>
    </source>
</evidence>
<sequence>MASRQLELELGTSFTAVYLIPISDHAPRFIPPPQESPIQCELDRGALHTILRRWCTRLRRRTHARAPTHRTQQTMKYHRRSRLPIFLASTALALCFLIGVASLSLLLLFDNIIEWKISESVKLQNESAVFKSWKSNDMESKFSVFFYNLTNPTEMLAGEKPVLQAIGPYVYWQENEKVNVSWTEVDGVPAISYFKRSTYKFDSTLSSGDPQSDLITSANLPILAISAANNAGRGPSPSTIEMVKFWASPQIFTTQTVHGFLWGYFDTMLSLCKIFYPEICYTDHVGLLLNTNNTLKGPYIIDAGIKNSSNVGKFLSIKGNRELNIWSTKQANEIRGTDGTRLAKGIQEGDLREVFVALLCQPIKVTAKDFTHPSAFQDLKVVEMDLDSSKYPPGEAYCPDKVSGPECPPRGLYDISQCSVRGDVAPPVFASMPHFLNSLENLTAPFRGLRSADPRRDNFKLLVEPKTGIVVEAHIRLQVNAHIERSAHMADLYKNISEPMYLPIAWFENEIEGDSEALKLLHSAVYAQPGHMYLVIYISFILAAVLFGLLLVANVILVLAHNSKCICSVFRSRRQNPSVRHLLLDAPIDSASDLFIKNNEETVRSTASPWSNLIYS</sequence>
<evidence type="ECO:0000256" key="7">
    <source>
        <dbReference type="ARBA" id="ARBA00023136"/>
    </source>
</evidence>
<name>A0ABR4Q9V8_9CEST</name>
<keyword evidence="6 13" id="KW-1133">Transmembrane helix</keyword>
<keyword evidence="15" id="KW-1185">Reference proteome</keyword>
<keyword evidence="5 13" id="KW-0812">Transmembrane</keyword>
<dbReference type="PANTHER" id="PTHR11923">
    <property type="entry name" value="SCAVENGER RECEPTOR CLASS B TYPE-1 SR-B1"/>
    <property type="match status" value="1"/>
</dbReference>
<keyword evidence="9" id="KW-0675">Receptor</keyword>
<evidence type="ECO:0000256" key="3">
    <source>
        <dbReference type="ARBA" id="ARBA00010532"/>
    </source>
</evidence>
<gene>
    <name evidence="14" type="ORF">TcWFU_008555</name>
</gene>
<evidence type="ECO:0000256" key="2">
    <source>
        <dbReference type="ARBA" id="ARBA00004651"/>
    </source>
</evidence>
<dbReference type="InterPro" id="IPR002159">
    <property type="entry name" value="CD36_fam"/>
</dbReference>
<comment type="caution">
    <text evidence="14">The sequence shown here is derived from an EMBL/GenBank/DDBJ whole genome shotgun (WGS) entry which is preliminary data.</text>
</comment>
<comment type="subcellular location">
    <subcellularLocation>
        <location evidence="2">Cell membrane</location>
        <topology evidence="2">Multi-pass membrane protein</topology>
    </subcellularLocation>
    <subcellularLocation>
        <location evidence="1">Membrane</location>
        <location evidence="1">Caveola</location>
        <topology evidence="1">Multi-pass membrane protein</topology>
    </subcellularLocation>
</comment>
<protein>
    <recommendedName>
        <fullName evidence="11">Scavenger receptor class B member 1</fullName>
    </recommendedName>
    <alternativeName>
        <fullName evidence="12">SR-BI</fullName>
    </alternativeName>
</protein>
<evidence type="ECO:0000313" key="14">
    <source>
        <dbReference type="EMBL" id="KAL5106387.1"/>
    </source>
</evidence>
<dbReference type="InterPro" id="IPR005429">
    <property type="entry name" value="LimpII"/>
</dbReference>
<evidence type="ECO:0000256" key="1">
    <source>
        <dbReference type="ARBA" id="ARBA00004189"/>
    </source>
</evidence>
<dbReference type="Pfam" id="PF01130">
    <property type="entry name" value="CD36"/>
    <property type="match status" value="1"/>
</dbReference>
<evidence type="ECO:0000256" key="13">
    <source>
        <dbReference type="SAM" id="Phobius"/>
    </source>
</evidence>
<evidence type="ECO:0000256" key="5">
    <source>
        <dbReference type="ARBA" id="ARBA00022692"/>
    </source>
</evidence>
<evidence type="ECO:0000256" key="10">
    <source>
        <dbReference type="ARBA" id="ARBA00023180"/>
    </source>
</evidence>
<keyword evidence="7 13" id="KW-0472">Membrane</keyword>
<evidence type="ECO:0000256" key="6">
    <source>
        <dbReference type="ARBA" id="ARBA00022989"/>
    </source>
</evidence>
<evidence type="ECO:0000313" key="15">
    <source>
        <dbReference type="Proteomes" id="UP001651158"/>
    </source>
</evidence>